<dbReference type="EMBL" id="GECZ01007325">
    <property type="protein sequence ID" value="JAS62444.1"/>
    <property type="molecule type" value="Transcribed_RNA"/>
</dbReference>
<dbReference type="AlphaFoldDB" id="A0A1B6GJ24"/>
<dbReference type="EMBL" id="GECZ01011682">
    <property type="protein sequence ID" value="JAS58087.1"/>
    <property type="molecule type" value="Transcribed_RNA"/>
</dbReference>
<dbReference type="InterPro" id="IPR021633">
    <property type="entry name" value="Argos"/>
</dbReference>
<accession>A0A1B6GJ24</accession>
<evidence type="ECO:0000313" key="1">
    <source>
        <dbReference type="EMBL" id="JAS43175.1"/>
    </source>
</evidence>
<proteinExistence type="predicted"/>
<evidence type="ECO:0000313" key="2">
    <source>
        <dbReference type="EMBL" id="JAS58087.1"/>
    </source>
</evidence>
<organism evidence="3">
    <name type="scientific">Cuerna arida</name>
    <dbReference type="NCBI Taxonomy" id="1464854"/>
    <lineage>
        <taxon>Eukaryota</taxon>
        <taxon>Metazoa</taxon>
        <taxon>Ecdysozoa</taxon>
        <taxon>Arthropoda</taxon>
        <taxon>Hexapoda</taxon>
        <taxon>Insecta</taxon>
        <taxon>Pterygota</taxon>
        <taxon>Neoptera</taxon>
        <taxon>Paraneoptera</taxon>
        <taxon>Hemiptera</taxon>
        <taxon>Auchenorrhyncha</taxon>
        <taxon>Membracoidea</taxon>
        <taxon>Cicadellidae</taxon>
        <taxon>Cicadellinae</taxon>
        <taxon>Proconiini</taxon>
        <taxon>Cuerna</taxon>
    </lineage>
</organism>
<name>A0A1B6GJ24_9HEMI</name>
<dbReference type="Gene3D" id="2.20.20.160">
    <property type="match status" value="2"/>
</dbReference>
<protein>
    <submittedName>
        <fullName evidence="3">Uncharacterized protein</fullName>
    </submittedName>
</protein>
<dbReference type="Gene3D" id="2.20.20.150">
    <property type="match status" value="1"/>
</dbReference>
<reference evidence="3" key="1">
    <citation type="submission" date="2015-11" db="EMBL/GenBank/DDBJ databases">
        <title>De novo transcriptome assembly of four potential Pierce s Disease insect vectors from Arizona vineyards.</title>
        <authorList>
            <person name="Tassone E.E."/>
        </authorList>
    </citation>
    <scope>NUCLEOTIDE SEQUENCE</scope>
</reference>
<sequence length="301" mass="34468">VVSGDLNACDDRSRAGPGEGWDNLSDCNMETVLVTVLVILVVTSLVNGSRLPLIVFQQHHHLFHRLEDMFDDLALQTTVSPEYHAYRTVAESDYRPLRILYQVGESEEELPVCRPWSVCSKVDMYESPWIERQCRCPGANKCSSSLSSNDGHTLSDKTRHFKLCEPVKKLSKCRYFRDITWTLTSGPDNVTQQLVHCHCPRGAVAYLIKQQAFQNRDGQIGYQYSFACSPQSRLRCQRKEPCRLFTVRKRLELLDEVNTNTLCQCPHNHYCPTHHTDPGTVQGKSYVEENIRTYSGYCFPK</sequence>
<evidence type="ECO:0000313" key="3">
    <source>
        <dbReference type="EMBL" id="JAS62444.1"/>
    </source>
</evidence>
<dbReference type="Pfam" id="PF11581">
    <property type="entry name" value="Argos"/>
    <property type="match status" value="1"/>
</dbReference>
<dbReference type="EMBL" id="GECZ01026594">
    <property type="protein sequence ID" value="JAS43175.1"/>
    <property type="molecule type" value="Transcribed_RNA"/>
</dbReference>
<gene>
    <name evidence="1" type="ORF">g.27617</name>
    <name evidence="3" type="ORF">g.27618</name>
    <name evidence="2" type="ORF">g.27619</name>
</gene>
<feature type="non-terminal residue" evidence="3">
    <location>
        <position position="1"/>
    </location>
</feature>